<gene>
    <name evidence="7" type="ORF">LX32DRAFT_721165</name>
</gene>
<dbReference type="Pfam" id="PF00892">
    <property type="entry name" value="EamA"/>
    <property type="match status" value="2"/>
</dbReference>
<dbReference type="PANTHER" id="PTHR22911">
    <property type="entry name" value="ACYL-MALONYL CONDENSING ENZYME-RELATED"/>
    <property type="match status" value="1"/>
</dbReference>
<evidence type="ECO:0000256" key="4">
    <source>
        <dbReference type="ARBA" id="ARBA00023136"/>
    </source>
</evidence>
<comment type="caution">
    <text evidence="7">The sequence shown here is derived from an EMBL/GenBank/DDBJ whole genome shotgun (WGS) entry which is preliminary data.</text>
</comment>
<evidence type="ECO:0000256" key="1">
    <source>
        <dbReference type="ARBA" id="ARBA00004141"/>
    </source>
</evidence>
<name>A0AAD9M3R0_9PEZI</name>
<dbReference type="GO" id="GO:0016020">
    <property type="term" value="C:membrane"/>
    <property type="evidence" value="ECO:0007669"/>
    <property type="project" value="UniProtKB-SubCell"/>
</dbReference>
<feature type="transmembrane region" description="Helical" evidence="5">
    <location>
        <begin position="238"/>
        <end position="259"/>
    </location>
</feature>
<evidence type="ECO:0000313" key="8">
    <source>
        <dbReference type="Proteomes" id="UP001232148"/>
    </source>
</evidence>
<feature type="transmembrane region" description="Helical" evidence="5">
    <location>
        <begin position="292"/>
        <end position="311"/>
    </location>
</feature>
<organism evidence="7 8">
    <name type="scientific">Colletotrichum zoysiae</name>
    <dbReference type="NCBI Taxonomy" id="1216348"/>
    <lineage>
        <taxon>Eukaryota</taxon>
        <taxon>Fungi</taxon>
        <taxon>Dikarya</taxon>
        <taxon>Ascomycota</taxon>
        <taxon>Pezizomycotina</taxon>
        <taxon>Sordariomycetes</taxon>
        <taxon>Hypocreomycetidae</taxon>
        <taxon>Glomerellales</taxon>
        <taxon>Glomerellaceae</taxon>
        <taxon>Colletotrichum</taxon>
        <taxon>Colletotrichum graminicola species complex</taxon>
    </lineage>
</organism>
<feature type="transmembrane region" description="Helical" evidence="5">
    <location>
        <begin position="207"/>
        <end position="226"/>
    </location>
</feature>
<dbReference type="EMBL" id="MU842886">
    <property type="protein sequence ID" value="KAK2027945.1"/>
    <property type="molecule type" value="Genomic_DNA"/>
</dbReference>
<feature type="domain" description="EamA" evidence="6">
    <location>
        <begin position="13"/>
        <end position="147"/>
    </location>
</feature>
<dbReference type="PANTHER" id="PTHR22911:SF6">
    <property type="entry name" value="SOLUTE CARRIER FAMILY 35 MEMBER G1"/>
    <property type="match status" value="1"/>
</dbReference>
<sequence length="350" mass="37664">MDQSFLERHKSSILVLASQFAAAALNGLAKLFETGDDPVHPFQILFVRFLITGLAGTLYLCYTKAPNFPLGLPELRPLLALRAVSGIFGAFGFFFSIMYLKLSEATALNFLGPLAAMILTRYLHFGTLEVIDRVGALMALLGVVLVVQPDALFGSQSTLTSNTQPGADLSATSRMTGVGFGLVGVCGGSVALTAIRSIGGREHPLVSVMYFAWAVVTVTAIAFFSMESIHLTVSVLSWLKLVPLGIFGFAMECLLTAGIADDGSSVAIIMIYSQVAWALLLDWVVWHSKVNTLSVIGIGSVVASLVVVSSAKEWRWIRKSRYDVLLQDSSDEEVAVDAEVMEIRRSSSMA</sequence>
<feature type="transmembrane region" description="Helical" evidence="5">
    <location>
        <begin position="175"/>
        <end position="195"/>
    </location>
</feature>
<comment type="subcellular location">
    <subcellularLocation>
        <location evidence="1">Membrane</location>
        <topology evidence="1">Multi-pass membrane protein</topology>
    </subcellularLocation>
</comment>
<keyword evidence="2 5" id="KW-0812">Transmembrane</keyword>
<feature type="transmembrane region" description="Helical" evidence="5">
    <location>
        <begin position="12"/>
        <end position="32"/>
    </location>
</feature>
<feature type="transmembrane region" description="Helical" evidence="5">
    <location>
        <begin position="266"/>
        <end position="286"/>
    </location>
</feature>
<dbReference type="InterPro" id="IPR037185">
    <property type="entry name" value="EmrE-like"/>
</dbReference>
<keyword evidence="4 5" id="KW-0472">Membrane</keyword>
<dbReference type="Proteomes" id="UP001232148">
    <property type="component" value="Unassembled WGS sequence"/>
</dbReference>
<feature type="transmembrane region" description="Helical" evidence="5">
    <location>
        <begin position="135"/>
        <end position="155"/>
    </location>
</feature>
<feature type="transmembrane region" description="Helical" evidence="5">
    <location>
        <begin position="83"/>
        <end position="100"/>
    </location>
</feature>
<feature type="transmembrane region" description="Helical" evidence="5">
    <location>
        <begin position="106"/>
        <end position="123"/>
    </location>
</feature>
<keyword evidence="3 5" id="KW-1133">Transmembrane helix</keyword>
<keyword evidence="8" id="KW-1185">Reference proteome</keyword>
<dbReference type="InterPro" id="IPR000620">
    <property type="entry name" value="EamA_dom"/>
</dbReference>
<dbReference type="AlphaFoldDB" id="A0AAD9M3R0"/>
<reference evidence="7" key="1">
    <citation type="submission" date="2021-06" db="EMBL/GenBank/DDBJ databases">
        <title>Comparative genomics, transcriptomics and evolutionary studies reveal genomic signatures of adaptation to plant cell wall in hemibiotrophic fungi.</title>
        <authorList>
            <consortium name="DOE Joint Genome Institute"/>
            <person name="Baroncelli R."/>
            <person name="Diaz J.F."/>
            <person name="Benocci T."/>
            <person name="Peng M."/>
            <person name="Battaglia E."/>
            <person name="Haridas S."/>
            <person name="Andreopoulos W."/>
            <person name="Labutti K."/>
            <person name="Pangilinan J."/>
            <person name="Floch G.L."/>
            <person name="Makela M.R."/>
            <person name="Henrissat B."/>
            <person name="Grigoriev I.V."/>
            <person name="Crouch J.A."/>
            <person name="De Vries R.P."/>
            <person name="Sukno S.A."/>
            <person name="Thon M.R."/>
        </authorList>
    </citation>
    <scope>NUCLEOTIDE SEQUENCE</scope>
    <source>
        <strain evidence="7">MAFF235873</strain>
    </source>
</reference>
<evidence type="ECO:0000256" key="3">
    <source>
        <dbReference type="ARBA" id="ARBA00022989"/>
    </source>
</evidence>
<evidence type="ECO:0000259" key="6">
    <source>
        <dbReference type="Pfam" id="PF00892"/>
    </source>
</evidence>
<feature type="domain" description="EamA" evidence="6">
    <location>
        <begin position="189"/>
        <end position="309"/>
    </location>
</feature>
<accession>A0AAD9M3R0</accession>
<feature type="transmembrane region" description="Helical" evidence="5">
    <location>
        <begin position="44"/>
        <end position="62"/>
    </location>
</feature>
<protein>
    <recommendedName>
        <fullName evidence="6">EamA domain-containing protein</fullName>
    </recommendedName>
</protein>
<proteinExistence type="predicted"/>
<evidence type="ECO:0000256" key="5">
    <source>
        <dbReference type="SAM" id="Phobius"/>
    </source>
</evidence>
<evidence type="ECO:0000256" key="2">
    <source>
        <dbReference type="ARBA" id="ARBA00022692"/>
    </source>
</evidence>
<dbReference type="SUPFAM" id="SSF103481">
    <property type="entry name" value="Multidrug resistance efflux transporter EmrE"/>
    <property type="match status" value="2"/>
</dbReference>
<evidence type="ECO:0000313" key="7">
    <source>
        <dbReference type="EMBL" id="KAK2027945.1"/>
    </source>
</evidence>